<dbReference type="InterPro" id="IPR036378">
    <property type="entry name" value="FAS1_dom_sf"/>
</dbReference>
<dbReference type="Gene3D" id="2.30.180.10">
    <property type="entry name" value="FAS1 domain"/>
    <property type="match status" value="1"/>
</dbReference>
<evidence type="ECO:0000313" key="6">
    <source>
        <dbReference type="Proteomes" id="UP000015453"/>
    </source>
</evidence>
<feature type="domain" description="FAS1" evidence="4">
    <location>
        <begin position="25"/>
        <end position="154"/>
    </location>
</feature>
<dbReference type="SUPFAM" id="SSF82153">
    <property type="entry name" value="FAS1 domain"/>
    <property type="match status" value="1"/>
</dbReference>
<keyword evidence="6" id="KW-1185">Reference proteome</keyword>
<dbReference type="InterPro" id="IPR052806">
    <property type="entry name" value="Fasciclin-like_AGP"/>
</dbReference>
<evidence type="ECO:0000256" key="1">
    <source>
        <dbReference type="ARBA" id="ARBA00007843"/>
    </source>
</evidence>
<evidence type="ECO:0000259" key="4">
    <source>
        <dbReference type="PROSITE" id="PS50213"/>
    </source>
</evidence>
<dbReference type="EMBL" id="AUSU01000468">
    <property type="protein sequence ID" value="EPS73319.1"/>
    <property type="molecule type" value="Genomic_DNA"/>
</dbReference>
<accession>S8D0K1</accession>
<gene>
    <name evidence="5" type="ORF">M569_01440</name>
</gene>
<reference evidence="5 6" key="1">
    <citation type="journal article" date="2013" name="BMC Genomics">
        <title>The miniature genome of a carnivorous plant Genlisea aurea contains a low number of genes and short non-coding sequences.</title>
        <authorList>
            <person name="Leushkin E.V."/>
            <person name="Sutormin R.A."/>
            <person name="Nabieva E.R."/>
            <person name="Penin A.A."/>
            <person name="Kondrashov A.S."/>
            <person name="Logacheva M.D."/>
        </authorList>
    </citation>
    <scope>NUCLEOTIDE SEQUENCE [LARGE SCALE GENOMIC DNA]</scope>
</reference>
<evidence type="ECO:0000256" key="3">
    <source>
        <dbReference type="SAM" id="SignalP"/>
    </source>
</evidence>
<sequence length="219" mass="23686">MAAVGCFLVLLLFPVAGAAVETPTQENVVEEIVIGGTFDMAGWLNLLASSNNNNNATATVFVPGMDAISHFSGGGGVSFDPLLIPYHVVTHRFAFSDLRKLPVRTRLPTLLPGRFIVVTDNSASHFTIDDTKTITQPDVFLTDALAVHGIDNVLEYSNYGDEEDDGAARNPPLRPANNQPPESPPPPVSTITPSISPRHSSRMFQSLLLDLSRLFLFLM</sequence>
<dbReference type="PROSITE" id="PS50213">
    <property type="entry name" value="FAS1"/>
    <property type="match status" value="1"/>
</dbReference>
<dbReference type="PANTHER" id="PTHR33985">
    <property type="entry name" value="OS02G0491300 PROTEIN-RELATED"/>
    <property type="match status" value="1"/>
</dbReference>
<dbReference type="InterPro" id="IPR000782">
    <property type="entry name" value="FAS1_domain"/>
</dbReference>
<dbReference type="FunFam" id="2.30.180.10:FF:000046">
    <property type="entry name" value="Fasciclin-like arabinogalactan family protein"/>
    <property type="match status" value="1"/>
</dbReference>
<dbReference type="SMART" id="SM00554">
    <property type="entry name" value="FAS1"/>
    <property type="match status" value="1"/>
</dbReference>
<comment type="similarity">
    <text evidence="1">Belongs to the fasciclin-like AGP family.</text>
</comment>
<dbReference type="Proteomes" id="UP000015453">
    <property type="component" value="Unassembled WGS sequence"/>
</dbReference>
<dbReference type="AlphaFoldDB" id="S8D0K1"/>
<comment type="caution">
    <text evidence="5">The sequence shown here is derived from an EMBL/GenBank/DDBJ whole genome shotgun (WGS) entry which is preliminary data.</text>
</comment>
<dbReference type="Pfam" id="PF02469">
    <property type="entry name" value="Fasciclin"/>
    <property type="match status" value="1"/>
</dbReference>
<feature type="chain" id="PRO_5004549372" description="FAS1 domain-containing protein" evidence="3">
    <location>
        <begin position="19"/>
        <end position="219"/>
    </location>
</feature>
<evidence type="ECO:0000256" key="2">
    <source>
        <dbReference type="SAM" id="MobiDB-lite"/>
    </source>
</evidence>
<dbReference type="PANTHER" id="PTHR33985:SF5">
    <property type="entry name" value="FASCICLIN-LIKE ARABINOGALACTAN FAMILY PROTEIN"/>
    <property type="match status" value="1"/>
</dbReference>
<evidence type="ECO:0000313" key="5">
    <source>
        <dbReference type="EMBL" id="EPS73319.1"/>
    </source>
</evidence>
<keyword evidence="3" id="KW-0732">Signal</keyword>
<protein>
    <recommendedName>
        <fullName evidence="4">FAS1 domain-containing protein</fullName>
    </recommendedName>
</protein>
<feature type="signal peptide" evidence="3">
    <location>
        <begin position="1"/>
        <end position="18"/>
    </location>
</feature>
<name>S8D0K1_9LAMI</name>
<proteinExistence type="inferred from homology"/>
<organism evidence="5 6">
    <name type="scientific">Genlisea aurea</name>
    <dbReference type="NCBI Taxonomy" id="192259"/>
    <lineage>
        <taxon>Eukaryota</taxon>
        <taxon>Viridiplantae</taxon>
        <taxon>Streptophyta</taxon>
        <taxon>Embryophyta</taxon>
        <taxon>Tracheophyta</taxon>
        <taxon>Spermatophyta</taxon>
        <taxon>Magnoliopsida</taxon>
        <taxon>eudicotyledons</taxon>
        <taxon>Gunneridae</taxon>
        <taxon>Pentapetalae</taxon>
        <taxon>asterids</taxon>
        <taxon>lamiids</taxon>
        <taxon>Lamiales</taxon>
        <taxon>Lentibulariaceae</taxon>
        <taxon>Genlisea</taxon>
    </lineage>
</organism>
<dbReference type="OrthoDB" id="2015130at2759"/>
<feature type="region of interest" description="Disordered" evidence="2">
    <location>
        <begin position="159"/>
        <end position="197"/>
    </location>
</feature>